<gene>
    <name evidence="1" type="ORF">H4R21_006919</name>
</gene>
<name>A0ACC1KF59_9FUNG</name>
<accession>A0ACC1KF59</accession>
<comment type="caution">
    <text evidence="1">The sequence shown here is derived from an EMBL/GenBank/DDBJ whole genome shotgun (WGS) entry which is preliminary data.</text>
</comment>
<feature type="non-terminal residue" evidence="1">
    <location>
        <position position="189"/>
    </location>
</feature>
<reference evidence="1" key="1">
    <citation type="submission" date="2022-07" db="EMBL/GenBank/DDBJ databases">
        <title>Phylogenomic reconstructions and comparative analyses of Kickxellomycotina fungi.</title>
        <authorList>
            <person name="Reynolds N.K."/>
            <person name="Stajich J.E."/>
            <person name="Barry K."/>
            <person name="Grigoriev I.V."/>
            <person name="Crous P."/>
            <person name="Smith M.E."/>
        </authorList>
    </citation>
    <scope>NUCLEOTIDE SEQUENCE</scope>
    <source>
        <strain evidence="1">BCRC 34780</strain>
    </source>
</reference>
<evidence type="ECO:0000313" key="1">
    <source>
        <dbReference type="EMBL" id="KAJ2788779.1"/>
    </source>
</evidence>
<evidence type="ECO:0000313" key="2">
    <source>
        <dbReference type="Proteomes" id="UP001140087"/>
    </source>
</evidence>
<keyword evidence="2" id="KW-1185">Reference proteome</keyword>
<protein>
    <submittedName>
        <fullName evidence="1">Uncharacterized protein</fullName>
    </submittedName>
</protein>
<dbReference type="EMBL" id="JANBUN010003976">
    <property type="protein sequence ID" value="KAJ2788779.1"/>
    <property type="molecule type" value="Genomic_DNA"/>
</dbReference>
<sequence>MRIGLSEDDAQWEARGDRASWLFDRLSQFLVAQHGNQYIILVDEYDQPLEAALGQEWQPNADKAYLGLFMKMFKDNKHLAKGLLVGVHEFHLADRQSGLNSAKEMSLTTGRYRGGGTESADIGDESPGPLAALFAFSKEDVAELTRRTREVSEDAGAYSQEAITEAIETWYGGYDFGFPAKRYNPWSVL</sequence>
<dbReference type="Proteomes" id="UP001140087">
    <property type="component" value="Unassembled WGS sequence"/>
</dbReference>
<proteinExistence type="predicted"/>
<organism evidence="1 2">
    <name type="scientific">Coemansia helicoidea</name>
    <dbReference type="NCBI Taxonomy" id="1286919"/>
    <lineage>
        <taxon>Eukaryota</taxon>
        <taxon>Fungi</taxon>
        <taxon>Fungi incertae sedis</taxon>
        <taxon>Zoopagomycota</taxon>
        <taxon>Kickxellomycotina</taxon>
        <taxon>Kickxellomycetes</taxon>
        <taxon>Kickxellales</taxon>
        <taxon>Kickxellaceae</taxon>
        <taxon>Coemansia</taxon>
    </lineage>
</organism>